<gene>
    <name evidence="1" type="ORF">H3H32_36015</name>
</gene>
<accession>A0A7G5GWH5</accession>
<dbReference type="RefSeq" id="WP_182460503.1">
    <property type="nucleotide sequence ID" value="NZ_CP059732.1"/>
</dbReference>
<evidence type="ECO:0000313" key="2">
    <source>
        <dbReference type="Proteomes" id="UP000515369"/>
    </source>
</evidence>
<evidence type="ECO:0000313" key="1">
    <source>
        <dbReference type="EMBL" id="QMW03217.1"/>
    </source>
</evidence>
<name>A0A7G5GWH5_9BACT</name>
<keyword evidence="2" id="KW-1185">Reference proteome</keyword>
<proteinExistence type="predicted"/>
<dbReference type="EMBL" id="CP059732">
    <property type="protein sequence ID" value="QMW03217.1"/>
    <property type="molecule type" value="Genomic_DNA"/>
</dbReference>
<sequence length="137" mass="15054">MFDTLAFAQDILSQKGRLSEALGLPSSNHQHLTAIVAYQHLIDNWVEDGAIAPTHQTVLAALDIALLLTVTGQLIYHTSPGPVGEIMINLRNGDKSVELLAYPSGRNKFVRIGSDETPQQGLLTPESLRETLQWLNR</sequence>
<organism evidence="1 2">
    <name type="scientific">Spirosoma foliorum</name>
    <dbReference type="NCBI Taxonomy" id="2710596"/>
    <lineage>
        <taxon>Bacteria</taxon>
        <taxon>Pseudomonadati</taxon>
        <taxon>Bacteroidota</taxon>
        <taxon>Cytophagia</taxon>
        <taxon>Cytophagales</taxon>
        <taxon>Cytophagaceae</taxon>
        <taxon>Spirosoma</taxon>
    </lineage>
</organism>
<dbReference type="Proteomes" id="UP000515369">
    <property type="component" value="Chromosome"/>
</dbReference>
<reference evidence="1 2" key="1">
    <citation type="submission" date="2020-07" db="EMBL/GenBank/DDBJ databases">
        <title>Spirosoma foliorum sp. nov., isolated from the leaves on the Nejang mountain Korea, Republic of.</title>
        <authorList>
            <person name="Ho H."/>
            <person name="Lee Y.-J."/>
            <person name="Nurcahyanto D.-A."/>
            <person name="Kim S.-G."/>
        </authorList>
    </citation>
    <scope>NUCLEOTIDE SEQUENCE [LARGE SCALE GENOMIC DNA]</scope>
    <source>
        <strain evidence="1 2">PL0136</strain>
    </source>
</reference>
<dbReference type="AlphaFoldDB" id="A0A7G5GWH5"/>
<protein>
    <submittedName>
        <fullName evidence="1">Uncharacterized protein</fullName>
    </submittedName>
</protein>
<dbReference type="KEGG" id="sfol:H3H32_36015"/>